<proteinExistence type="predicted"/>
<reference evidence="2 3" key="1">
    <citation type="submission" date="2021-05" db="EMBL/GenBank/DDBJ databases">
        <title>Genetic and Functional Diversity in Clade A Lucinid endosymbionts from the Bahamas.</title>
        <authorList>
            <person name="Giani N.M."/>
            <person name="Engel A.S."/>
            <person name="Campbell B.J."/>
        </authorList>
    </citation>
    <scope>NUCLEOTIDE SEQUENCE [LARGE SCALE GENOMIC DNA]</scope>
    <source>
        <strain evidence="2">LUC16012Gg_MoonRockCtena</strain>
    </source>
</reference>
<name>A0A944M8Q2_9GAMM</name>
<dbReference type="Gene3D" id="1.10.3480.10">
    <property type="entry name" value="TorD-like"/>
    <property type="match status" value="1"/>
</dbReference>
<protein>
    <submittedName>
        <fullName evidence="2">Molecular chaperone TorD family protein</fullName>
    </submittedName>
</protein>
<comment type="caution">
    <text evidence="2">The sequence shown here is derived from an EMBL/GenBank/DDBJ whole genome shotgun (WGS) entry which is preliminary data.</text>
</comment>
<evidence type="ECO:0000313" key="3">
    <source>
        <dbReference type="Proteomes" id="UP000770889"/>
    </source>
</evidence>
<dbReference type="AlphaFoldDB" id="A0A944M8Q2"/>
<dbReference type="InterPro" id="IPR020945">
    <property type="entry name" value="DMSO/NO3_reduct_chaperone"/>
</dbReference>
<organism evidence="2 3">
    <name type="scientific">Candidatus Thiodiazotropha taylori</name>
    <dbReference type="NCBI Taxonomy" id="2792791"/>
    <lineage>
        <taxon>Bacteria</taxon>
        <taxon>Pseudomonadati</taxon>
        <taxon>Pseudomonadota</taxon>
        <taxon>Gammaproteobacteria</taxon>
        <taxon>Chromatiales</taxon>
        <taxon>Sedimenticolaceae</taxon>
        <taxon>Candidatus Thiodiazotropha</taxon>
    </lineage>
</organism>
<dbReference type="InterPro" id="IPR036411">
    <property type="entry name" value="TorD-like_sf"/>
</dbReference>
<sequence length="218" mass="24279">MSQAVQTDDECADSKLSEALDLPLAVDLDEEQHYRIGAYGMLAHLLRQSPDQTMLDRVAGFAAIEPSRDEMALAMSMLGLSASDSRPDAVEIEFHDLFIGMGRGELVPYGSWYLTGFLMEKPLGRLRDDLAMLGFQRQEGVTEPEDHVAALCEVMAMLITEGVEFGRQSHFFESNMAGWLERFFADLSEAKTAVFYRAVGRFGAAFAAMEKRYLSMPV</sequence>
<gene>
    <name evidence="2" type="ORF">KME65_10040</name>
</gene>
<dbReference type="Pfam" id="PF02613">
    <property type="entry name" value="Nitrate_red_del"/>
    <property type="match status" value="1"/>
</dbReference>
<dbReference type="Proteomes" id="UP000770889">
    <property type="component" value="Unassembled WGS sequence"/>
</dbReference>
<dbReference type="SUPFAM" id="SSF89155">
    <property type="entry name" value="TorD-like"/>
    <property type="match status" value="1"/>
</dbReference>
<evidence type="ECO:0000256" key="1">
    <source>
        <dbReference type="ARBA" id="ARBA00023186"/>
    </source>
</evidence>
<dbReference type="InterPro" id="IPR050289">
    <property type="entry name" value="TorD/DmsD_chaperones"/>
</dbReference>
<dbReference type="PANTHER" id="PTHR34227:SF1">
    <property type="entry name" value="DIMETHYL SULFOXIDE REDUCTASE CHAPERONE-RELATED"/>
    <property type="match status" value="1"/>
</dbReference>
<dbReference type="PANTHER" id="PTHR34227">
    <property type="entry name" value="CHAPERONE PROTEIN YCDY"/>
    <property type="match status" value="1"/>
</dbReference>
<evidence type="ECO:0000313" key="2">
    <source>
        <dbReference type="EMBL" id="MBT2989293.1"/>
    </source>
</evidence>
<accession>A0A944M8Q2</accession>
<dbReference type="EMBL" id="JAHHGM010000008">
    <property type="protein sequence ID" value="MBT2989293.1"/>
    <property type="molecule type" value="Genomic_DNA"/>
</dbReference>
<keyword evidence="1" id="KW-0143">Chaperone</keyword>